<keyword evidence="2" id="KW-1185">Reference proteome</keyword>
<name>A0A3A9AE62_9FIRM</name>
<comment type="caution">
    <text evidence="1">The sequence shown here is derived from an EMBL/GenBank/DDBJ whole genome shotgun (WGS) entry which is preliminary data.</text>
</comment>
<accession>A0A3A9AE62</accession>
<sequence length="133" mass="15267">MFCGFQNLDAGFAVCLVYKQMFDMIKYILRGGRQERKQTGGTIMESILCVDIPVQMISCTDTNGKITPMRFRFRDRNDEIITINIDKIISTDQQCSSLGANFVCAASLYGSQKTFQLRYNYYAHEWRMSGIRG</sequence>
<dbReference type="EMBL" id="RAYQ01000020">
    <property type="protein sequence ID" value="RKI89687.1"/>
    <property type="molecule type" value="Genomic_DNA"/>
</dbReference>
<dbReference type="AlphaFoldDB" id="A0A3A9AE62"/>
<proteinExistence type="predicted"/>
<evidence type="ECO:0000313" key="2">
    <source>
        <dbReference type="Proteomes" id="UP000280696"/>
    </source>
</evidence>
<protein>
    <submittedName>
        <fullName evidence="1">Uncharacterized protein</fullName>
    </submittedName>
</protein>
<gene>
    <name evidence="1" type="ORF">D7V94_17145</name>
</gene>
<organism evidence="1 2">
    <name type="scientific">Parablautia intestinalis</name>
    <dbReference type="NCBI Taxonomy" id="2320100"/>
    <lineage>
        <taxon>Bacteria</taxon>
        <taxon>Bacillati</taxon>
        <taxon>Bacillota</taxon>
        <taxon>Clostridia</taxon>
        <taxon>Lachnospirales</taxon>
        <taxon>Lachnospiraceae</taxon>
        <taxon>Parablautia</taxon>
    </lineage>
</organism>
<reference evidence="1 2" key="1">
    <citation type="submission" date="2018-09" db="EMBL/GenBank/DDBJ databases">
        <title>Murine metabolic-syndrome-specific gut microbial biobank.</title>
        <authorList>
            <person name="Liu C."/>
        </authorList>
    </citation>
    <scope>NUCLEOTIDE SEQUENCE [LARGE SCALE GENOMIC DNA]</scope>
    <source>
        <strain evidence="1 2">0.1xD8-82</strain>
    </source>
</reference>
<dbReference type="Proteomes" id="UP000280696">
    <property type="component" value="Unassembled WGS sequence"/>
</dbReference>
<evidence type="ECO:0000313" key="1">
    <source>
        <dbReference type="EMBL" id="RKI89687.1"/>
    </source>
</evidence>